<dbReference type="InterPro" id="IPR032774">
    <property type="entry name" value="WG_beta_rep"/>
</dbReference>
<name>A0A5C7A456_9GAMM</name>
<dbReference type="AlphaFoldDB" id="A0A5C7A456"/>
<dbReference type="SUPFAM" id="SSF69360">
    <property type="entry name" value="Cell wall binding repeat"/>
    <property type="match status" value="1"/>
</dbReference>
<dbReference type="PANTHER" id="PTHR37841">
    <property type="entry name" value="GLR2918 PROTEIN"/>
    <property type="match status" value="1"/>
</dbReference>
<sequence length="382" mass="41788">MDQRSIFQYSVSQSSLGSALKKSEPLSTTLVNKSLLNKTPRLMLGISVLLSAIFAMPTAQAASCKLPKSYYKNVSCTPASGYFLAIKDFGAPVALIDSRGKVAVDLSRYQKVDVNKMAGGLFPVLRNGRVGYINMQGQEVIPPNYDILSGGQGWARPVSDGRIVVKKSSQYGVISTGNDTIVPFSSAISDIDNYRGGVARVRKNKAVSWVDKNGKATTDPNAKVSSRNDTRSDNRNERDISARSVPTNKTTNEVDVRNNVSEIAPEAPRRLAEFSTLQPHQQDGRWGFIDEDNVIMITYSFDEVRPFSEGVAGVRVDDKWGFLNLGGELVIPFTFEDSSIITTDNDKEMPAFVFKNGKAWVSNLDNGAKICIDIKGDYASCI</sequence>
<dbReference type="EMBL" id="VORZ01000001">
    <property type="protein sequence ID" value="TXD97888.1"/>
    <property type="molecule type" value="Genomic_DNA"/>
</dbReference>
<evidence type="ECO:0000313" key="2">
    <source>
        <dbReference type="EMBL" id="TXD97888.1"/>
    </source>
</evidence>
<organism evidence="2 3">
    <name type="scientific">Psychrobacter frigidicola</name>
    <dbReference type="NCBI Taxonomy" id="45611"/>
    <lineage>
        <taxon>Bacteria</taxon>
        <taxon>Pseudomonadati</taxon>
        <taxon>Pseudomonadota</taxon>
        <taxon>Gammaproteobacteria</taxon>
        <taxon>Moraxellales</taxon>
        <taxon>Moraxellaceae</taxon>
        <taxon>Psychrobacter</taxon>
    </lineage>
</organism>
<comment type="caution">
    <text evidence="2">The sequence shown here is derived from an EMBL/GenBank/DDBJ whole genome shotgun (WGS) entry which is preliminary data.</text>
</comment>
<keyword evidence="3" id="KW-1185">Reference proteome</keyword>
<gene>
    <name evidence="2" type="ORF">ES754_02720</name>
</gene>
<dbReference type="PANTHER" id="PTHR37841:SF1">
    <property type="entry name" value="DUF3298 DOMAIN-CONTAINING PROTEIN"/>
    <property type="match status" value="1"/>
</dbReference>
<feature type="region of interest" description="Disordered" evidence="1">
    <location>
        <begin position="211"/>
        <end position="250"/>
    </location>
</feature>
<accession>A0A5C7A456</accession>
<dbReference type="Proteomes" id="UP000321903">
    <property type="component" value="Unassembled WGS sequence"/>
</dbReference>
<reference evidence="2 3" key="1">
    <citation type="submission" date="2019-08" db="EMBL/GenBank/DDBJ databases">
        <title>Genome sequence of Psychrobacter frigidicola ACAM304 (type strain).</title>
        <authorList>
            <person name="Bowman J.P."/>
        </authorList>
    </citation>
    <scope>NUCLEOTIDE SEQUENCE [LARGE SCALE GENOMIC DNA]</scope>
    <source>
        <strain evidence="2 3">ACAM 304</strain>
    </source>
</reference>
<dbReference type="Pfam" id="PF14903">
    <property type="entry name" value="WG_beta_rep"/>
    <property type="match status" value="2"/>
</dbReference>
<protein>
    <submittedName>
        <fullName evidence="2">WG repeat-containing protein</fullName>
    </submittedName>
</protein>
<feature type="compositionally biased region" description="Basic and acidic residues" evidence="1">
    <location>
        <begin position="226"/>
        <end position="241"/>
    </location>
</feature>
<evidence type="ECO:0000313" key="3">
    <source>
        <dbReference type="Proteomes" id="UP000321903"/>
    </source>
</evidence>
<proteinExistence type="predicted"/>
<evidence type="ECO:0000256" key="1">
    <source>
        <dbReference type="SAM" id="MobiDB-lite"/>
    </source>
</evidence>
<dbReference type="RefSeq" id="WP_147221819.1">
    <property type="nucleotide sequence ID" value="NZ_CAJGYY010000001.1"/>
</dbReference>
<dbReference type="OrthoDB" id="2485468at2"/>
<feature type="compositionally biased region" description="Polar residues" evidence="1">
    <location>
        <begin position="215"/>
        <end position="225"/>
    </location>
</feature>